<dbReference type="Proteomes" id="UP001154282">
    <property type="component" value="Unassembled WGS sequence"/>
</dbReference>
<keyword evidence="1" id="KW-0812">Transmembrane</keyword>
<evidence type="ECO:0000313" key="2">
    <source>
        <dbReference type="EMBL" id="CAI0458977.1"/>
    </source>
</evidence>
<feature type="transmembrane region" description="Helical" evidence="1">
    <location>
        <begin position="50"/>
        <end position="69"/>
    </location>
</feature>
<reference evidence="2" key="1">
    <citation type="submission" date="2022-08" db="EMBL/GenBank/DDBJ databases">
        <authorList>
            <person name="Gutierrez-Valencia J."/>
        </authorList>
    </citation>
    <scope>NUCLEOTIDE SEQUENCE</scope>
</reference>
<dbReference type="EMBL" id="CAMGYJ010000008">
    <property type="protein sequence ID" value="CAI0458977.1"/>
    <property type="molecule type" value="Genomic_DNA"/>
</dbReference>
<evidence type="ECO:0000313" key="3">
    <source>
        <dbReference type="Proteomes" id="UP001154282"/>
    </source>
</evidence>
<protein>
    <submittedName>
        <fullName evidence="2">Uncharacterized protein</fullName>
    </submittedName>
</protein>
<comment type="caution">
    <text evidence="2">The sequence shown here is derived from an EMBL/GenBank/DDBJ whole genome shotgun (WGS) entry which is preliminary data.</text>
</comment>
<evidence type="ECO:0000256" key="1">
    <source>
        <dbReference type="SAM" id="Phobius"/>
    </source>
</evidence>
<keyword evidence="1" id="KW-0472">Membrane</keyword>
<organism evidence="2 3">
    <name type="scientific">Linum tenue</name>
    <dbReference type="NCBI Taxonomy" id="586396"/>
    <lineage>
        <taxon>Eukaryota</taxon>
        <taxon>Viridiplantae</taxon>
        <taxon>Streptophyta</taxon>
        <taxon>Embryophyta</taxon>
        <taxon>Tracheophyta</taxon>
        <taxon>Spermatophyta</taxon>
        <taxon>Magnoliopsida</taxon>
        <taxon>eudicotyledons</taxon>
        <taxon>Gunneridae</taxon>
        <taxon>Pentapetalae</taxon>
        <taxon>rosids</taxon>
        <taxon>fabids</taxon>
        <taxon>Malpighiales</taxon>
        <taxon>Linaceae</taxon>
        <taxon>Linum</taxon>
    </lineage>
</organism>
<gene>
    <name evidence="2" type="ORF">LITE_LOCUS33786</name>
</gene>
<name>A0AAV0NK26_9ROSI</name>
<proteinExistence type="predicted"/>
<dbReference type="AlphaFoldDB" id="A0AAV0NK26"/>
<keyword evidence="1" id="KW-1133">Transmembrane helix</keyword>
<accession>A0AAV0NK26</accession>
<keyword evidence="3" id="KW-1185">Reference proteome</keyword>
<sequence>MAFLSRRNSSRLRYHMLTLNLLLLGGHLLIPVGNLLCLMSSMPCFAITPGHWFFVLPTSTLSAVGGVFASNTTRTGRSIGSKPASWPKALLNDPGLITMKHTALF</sequence>